<dbReference type="EMBL" id="JBEPMN010000001">
    <property type="protein sequence ID" value="MET3660101.1"/>
    <property type="molecule type" value="Genomic_DNA"/>
</dbReference>
<evidence type="ECO:0000256" key="1">
    <source>
        <dbReference type="SAM" id="MobiDB-lite"/>
    </source>
</evidence>
<dbReference type="Proteomes" id="UP001549143">
    <property type="component" value="Unassembled WGS sequence"/>
</dbReference>
<dbReference type="PANTHER" id="PTHR37953">
    <property type="entry name" value="UPF0127 PROTEIN MJ1496"/>
    <property type="match status" value="1"/>
</dbReference>
<dbReference type="Pfam" id="PF02643">
    <property type="entry name" value="DUF192"/>
    <property type="match status" value="1"/>
</dbReference>
<proteinExistence type="predicted"/>
<evidence type="ECO:0000313" key="3">
    <source>
        <dbReference type="Proteomes" id="UP001549143"/>
    </source>
</evidence>
<dbReference type="InterPro" id="IPR038695">
    <property type="entry name" value="Saro_0823-like_sf"/>
</dbReference>
<sequence length="141" mass="15163">MLLPIDTAPLVIVTKSGARAFNIEIADDAVKRSAGLMYRQSMPDDRGMLFIFEEARPVSFWMKNTPMALDLLFIAEDGRIVSILPGEPFSPAIISPGEPARYVLELKAGTAEREGVTEGDLVEHPRMKATGATGGSSSRGG</sequence>
<accession>A0ABV2KG95</accession>
<feature type="region of interest" description="Disordered" evidence="1">
    <location>
        <begin position="114"/>
        <end position="141"/>
    </location>
</feature>
<dbReference type="Gene3D" id="2.60.120.1140">
    <property type="entry name" value="Protein of unknown function DUF192"/>
    <property type="match status" value="1"/>
</dbReference>
<name>A0ABV2KG95_9HYPH</name>
<evidence type="ECO:0000313" key="2">
    <source>
        <dbReference type="EMBL" id="MET3660101.1"/>
    </source>
</evidence>
<dbReference type="InterPro" id="IPR003795">
    <property type="entry name" value="DUF192"/>
</dbReference>
<keyword evidence="3" id="KW-1185">Reference proteome</keyword>
<feature type="compositionally biased region" description="Basic and acidic residues" evidence="1">
    <location>
        <begin position="114"/>
        <end position="126"/>
    </location>
</feature>
<organism evidence="2 3">
    <name type="scientific">Aquamicrobium ahrensii</name>
    <dbReference type="NCBI Taxonomy" id="469551"/>
    <lineage>
        <taxon>Bacteria</taxon>
        <taxon>Pseudomonadati</taxon>
        <taxon>Pseudomonadota</taxon>
        <taxon>Alphaproteobacteria</taxon>
        <taxon>Hyphomicrobiales</taxon>
        <taxon>Phyllobacteriaceae</taxon>
        <taxon>Aquamicrobium</taxon>
    </lineage>
</organism>
<protein>
    <submittedName>
        <fullName evidence="2">Uncharacterized membrane protein (UPF0127 family)</fullName>
    </submittedName>
</protein>
<comment type="caution">
    <text evidence="2">The sequence shown here is derived from an EMBL/GenBank/DDBJ whole genome shotgun (WGS) entry which is preliminary data.</text>
</comment>
<feature type="compositionally biased region" description="Gly residues" evidence="1">
    <location>
        <begin position="132"/>
        <end position="141"/>
    </location>
</feature>
<gene>
    <name evidence="2" type="ORF">ABID44_000401</name>
</gene>
<dbReference type="PANTHER" id="PTHR37953:SF1">
    <property type="entry name" value="UPF0127 PROTEIN MJ1496"/>
    <property type="match status" value="1"/>
</dbReference>
<reference evidence="2 3" key="1">
    <citation type="submission" date="2024-06" db="EMBL/GenBank/DDBJ databases">
        <title>Genomic Encyclopedia of Type Strains, Phase IV (KMG-IV): sequencing the most valuable type-strain genomes for metagenomic binning, comparative biology and taxonomic classification.</title>
        <authorList>
            <person name="Goeker M."/>
        </authorList>
    </citation>
    <scope>NUCLEOTIDE SEQUENCE [LARGE SCALE GENOMIC DNA]</scope>
    <source>
        <strain evidence="2 3">DSM 19730</strain>
    </source>
</reference>